<name>A0ABQ2ALK7_9MICC</name>
<gene>
    <name evidence="2" type="ORF">GCM10007170_08080</name>
</gene>
<proteinExistence type="predicted"/>
<comment type="caution">
    <text evidence="2">The sequence shown here is derived from an EMBL/GenBank/DDBJ whole genome shotgun (WGS) entry which is preliminary data.</text>
</comment>
<dbReference type="Proteomes" id="UP000643279">
    <property type="component" value="Unassembled WGS sequence"/>
</dbReference>
<feature type="transmembrane region" description="Helical" evidence="1">
    <location>
        <begin position="47"/>
        <end position="68"/>
    </location>
</feature>
<protein>
    <submittedName>
        <fullName evidence="2">Uncharacterized protein</fullName>
    </submittedName>
</protein>
<dbReference type="RefSeq" id="WP_188570411.1">
    <property type="nucleotide sequence ID" value="NZ_BMFW01000003.1"/>
</dbReference>
<keyword evidence="1" id="KW-0812">Transmembrane</keyword>
<sequence length="72" mass="7352">MDQGSTAFIQWLCWTVAVVSAGTALVRAGVASTAGPRIVREKSGQIGMLWILCAASVITGFILAAAAVRSGS</sequence>
<evidence type="ECO:0000256" key="1">
    <source>
        <dbReference type="SAM" id="Phobius"/>
    </source>
</evidence>
<keyword evidence="3" id="KW-1185">Reference proteome</keyword>
<evidence type="ECO:0000313" key="2">
    <source>
        <dbReference type="EMBL" id="GGH91586.1"/>
    </source>
</evidence>
<keyword evidence="1" id="KW-0472">Membrane</keyword>
<feature type="transmembrane region" description="Helical" evidence="1">
    <location>
        <begin position="6"/>
        <end position="26"/>
    </location>
</feature>
<dbReference type="EMBL" id="BMFW01000003">
    <property type="protein sequence ID" value="GGH91586.1"/>
    <property type="molecule type" value="Genomic_DNA"/>
</dbReference>
<reference evidence="3" key="1">
    <citation type="journal article" date="2019" name="Int. J. Syst. Evol. Microbiol.">
        <title>The Global Catalogue of Microorganisms (GCM) 10K type strain sequencing project: providing services to taxonomists for standard genome sequencing and annotation.</title>
        <authorList>
            <consortium name="The Broad Institute Genomics Platform"/>
            <consortium name="The Broad Institute Genome Sequencing Center for Infectious Disease"/>
            <person name="Wu L."/>
            <person name="Ma J."/>
        </authorList>
    </citation>
    <scope>NUCLEOTIDE SEQUENCE [LARGE SCALE GENOMIC DNA]</scope>
    <source>
        <strain evidence="3">CGMCC 1.12778</strain>
    </source>
</reference>
<accession>A0ABQ2ALK7</accession>
<organism evidence="2 3">
    <name type="scientific">Arthrobacter liuii</name>
    <dbReference type="NCBI Taxonomy" id="1476996"/>
    <lineage>
        <taxon>Bacteria</taxon>
        <taxon>Bacillati</taxon>
        <taxon>Actinomycetota</taxon>
        <taxon>Actinomycetes</taxon>
        <taxon>Micrococcales</taxon>
        <taxon>Micrococcaceae</taxon>
        <taxon>Arthrobacter</taxon>
    </lineage>
</organism>
<evidence type="ECO:0000313" key="3">
    <source>
        <dbReference type="Proteomes" id="UP000643279"/>
    </source>
</evidence>
<keyword evidence="1" id="KW-1133">Transmembrane helix</keyword>